<keyword evidence="4" id="KW-1185">Reference proteome</keyword>
<evidence type="ECO:0000313" key="4">
    <source>
        <dbReference type="Proteomes" id="UP000750711"/>
    </source>
</evidence>
<dbReference type="AlphaFoldDB" id="A0A9P8L2T5"/>
<proteinExistence type="predicted"/>
<feature type="compositionally biased region" description="Polar residues" evidence="1">
    <location>
        <begin position="202"/>
        <end position="211"/>
    </location>
</feature>
<gene>
    <name evidence="3" type="ORF">GP486_007343</name>
</gene>
<feature type="transmembrane region" description="Helical" evidence="2">
    <location>
        <begin position="131"/>
        <end position="152"/>
    </location>
</feature>
<name>A0A9P8L2T5_9PEZI</name>
<evidence type="ECO:0000256" key="2">
    <source>
        <dbReference type="SAM" id="Phobius"/>
    </source>
</evidence>
<keyword evidence="2" id="KW-0472">Membrane</keyword>
<reference evidence="3" key="1">
    <citation type="submission" date="2021-03" db="EMBL/GenBank/DDBJ databases">
        <title>Comparative genomics and phylogenomic investigation of the class Geoglossomycetes provide insights into ecological specialization and systematics.</title>
        <authorList>
            <person name="Melie T."/>
            <person name="Pirro S."/>
            <person name="Miller A.N."/>
            <person name="Quandt A."/>
        </authorList>
    </citation>
    <scope>NUCLEOTIDE SEQUENCE</scope>
    <source>
        <strain evidence="3">CAQ_001_2017</strain>
    </source>
</reference>
<dbReference type="EMBL" id="JAGHQM010002020">
    <property type="protein sequence ID" value="KAH0551443.1"/>
    <property type="molecule type" value="Genomic_DNA"/>
</dbReference>
<comment type="caution">
    <text evidence="3">The sequence shown here is derived from an EMBL/GenBank/DDBJ whole genome shotgun (WGS) entry which is preliminary data.</text>
</comment>
<evidence type="ECO:0008006" key="5">
    <source>
        <dbReference type="Google" id="ProtNLM"/>
    </source>
</evidence>
<feature type="transmembrane region" description="Helical" evidence="2">
    <location>
        <begin position="20"/>
        <end position="40"/>
    </location>
</feature>
<feature type="transmembrane region" description="Helical" evidence="2">
    <location>
        <begin position="88"/>
        <end position="111"/>
    </location>
</feature>
<feature type="compositionally biased region" description="Basic and acidic residues" evidence="1">
    <location>
        <begin position="212"/>
        <end position="222"/>
    </location>
</feature>
<sequence length="222" mass="25159">MAKIKTKKKPSVYSALPFHLFRFTQLVSSLIVSAIMFYFIYHLRRDHFKVPWTFLVLLSVALFTIMTQTVTIVFYFCRALNPTVNLVINALLFILWATGFGLLAWAMSGTLVHRCDVANWQNDAGIMVCRLYKALFTFSLTGLISTASALALDFTTRKKELRGGRYVHANDNKSTAALRLTESRDSGGPFDVPRAYAGEQESGYTPPSEQQRYADTEYHHHS</sequence>
<accession>A0A9P8L2T5</accession>
<protein>
    <recommendedName>
        <fullName evidence="5">MARVEL domain-containing protein</fullName>
    </recommendedName>
</protein>
<evidence type="ECO:0000313" key="3">
    <source>
        <dbReference type="EMBL" id="KAH0551443.1"/>
    </source>
</evidence>
<feature type="region of interest" description="Disordered" evidence="1">
    <location>
        <begin position="182"/>
        <end position="222"/>
    </location>
</feature>
<evidence type="ECO:0000256" key="1">
    <source>
        <dbReference type="SAM" id="MobiDB-lite"/>
    </source>
</evidence>
<organism evidence="3 4">
    <name type="scientific">Trichoglossum hirsutum</name>
    <dbReference type="NCBI Taxonomy" id="265104"/>
    <lineage>
        <taxon>Eukaryota</taxon>
        <taxon>Fungi</taxon>
        <taxon>Dikarya</taxon>
        <taxon>Ascomycota</taxon>
        <taxon>Pezizomycotina</taxon>
        <taxon>Geoglossomycetes</taxon>
        <taxon>Geoglossales</taxon>
        <taxon>Geoglossaceae</taxon>
        <taxon>Trichoglossum</taxon>
    </lineage>
</organism>
<feature type="transmembrane region" description="Helical" evidence="2">
    <location>
        <begin position="52"/>
        <end position="76"/>
    </location>
</feature>
<dbReference type="Proteomes" id="UP000750711">
    <property type="component" value="Unassembled WGS sequence"/>
</dbReference>
<keyword evidence="2" id="KW-0812">Transmembrane</keyword>
<keyword evidence="2" id="KW-1133">Transmembrane helix</keyword>